<dbReference type="Pfam" id="PF01037">
    <property type="entry name" value="AsnC_trans_reg"/>
    <property type="match status" value="1"/>
</dbReference>
<keyword evidence="3" id="KW-0804">Transcription</keyword>
<organism evidence="5 6">
    <name type="scientific">Rarobacter faecitabidus</name>
    <dbReference type="NCBI Taxonomy" id="13243"/>
    <lineage>
        <taxon>Bacteria</taxon>
        <taxon>Bacillati</taxon>
        <taxon>Actinomycetota</taxon>
        <taxon>Actinomycetes</taxon>
        <taxon>Micrococcales</taxon>
        <taxon>Rarobacteraceae</taxon>
        <taxon>Rarobacter</taxon>
    </lineage>
</organism>
<reference evidence="5 6" key="1">
    <citation type="submission" date="2019-06" db="EMBL/GenBank/DDBJ databases">
        <title>Sequencing the genomes of 1000 actinobacteria strains.</title>
        <authorList>
            <person name="Klenk H.-P."/>
        </authorList>
    </citation>
    <scope>NUCLEOTIDE SEQUENCE [LARGE SCALE GENOMIC DNA]</scope>
    <source>
        <strain evidence="5 6">DSM 4813</strain>
    </source>
</reference>
<dbReference type="PRINTS" id="PR00033">
    <property type="entry name" value="HTHASNC"/>
</dbReference>
<dbReference type="PANTHER" id="PTHR30154">
    <property type="entry name" value="LEUCINE-RESPONSIVE REGULATORY PROTEIN"/>
    <property type="match status" value="1"/>
</dbReference>
<proteinExistence type="predicted"/>
<dbReference type="SUPFAM" id="SSF46785">
    <property type="entry name" value="Winged helix' DNA-binding domain"/>
    <property type="match status" value="1"/>
</dbReference>
<dbReference type="CDD" id="cd00090">
    <property type="entry name" value="HTH_ARSR"/>
    <property type="match status" value="1"/>
</dbReference>
<dbReference type="InterPro" id="IPR011991">
    <property type="entry name" value="ArsR-like_HTH"/>
</dbReference>
<keyword evidence="1" id="KW-0805">Transcription regulation</keyword>
<protein>
    <submittedName>
        <fullName evidence="5">AsnC family transcriptional regulator</fullName>
    </submittedName>
</protein>
<dbReference type="PANTHER" id="PTHR30154:SF53">
    <property type="entry name" value="HTH-TYPE TRANSCRIPTIONAL REGULATOR LRPC"/>
    <property type="match status" value="1"/>
</dbReference>
<dbReference type="GO" id="GO:0005829">
    <property type="term" value="C:cytosol"/>
    <property type="evidence" value="ECO:0007669"/>
    <property type="project" value="TreeGrafter"/>
</dbReference>
<dbReference type="EMBL" id="VFOS01000004">
    <property type="protein sequence ID" value="TQL57364.1"/>
    <property type="molecule type" value="Genomic_DNA"/>
</dbReference>
<name>A0A542ZAK3_RARFA</name>
<dbReference type="InterPro" id="IPR036390">
    <property type="entry name" value="WH_DNA-bd_sf"/>
</dbReference>
<keyword evidence="2" id="KW-0238">DNA-binding</keyword>
<dbReference type="Gene3D" id="3.30.70.920">
    <property type="match status" value="1"/>
</dbReference>
<dbReference type="Proteomes" id="UP000315389">
    <property type="component" value="Unassembled WGS sequence"/>
</dbReference>
<gene>
    <name evidence="5" type="ORF">FB461_2096</name>
</gene>
<feature type="domain" description="HTH asnC-type" evidence="4">
    <location>
        <begin position="20"/>
        <end position="81"/>
    </location>
</feature>
<dbReference type="GO" id="GO:0043565">
    <property type="term" value="F:sequence-specific DNA binding"/>
    <property type="evidence" value="ECO:0007669"/>
    <property type="project" value="InterPro"/>
</dbReference>
<evidence type="ECO:0000256" key="3">
    <source>
        <dbReference type="ARBA" id="ARBA00023163"/>
    </source>
</evidence>
<dbReference type="InterPro" id="IPR000485">
    <property type="entry name" value="AsnC-type_HTH_dom"/>
</dbReference>
<dbReference type="Gene3D" id="1.10.10.10">
    <property type="entry name" value="Winged helix-like DNA-binding domain superfamily/Winged helix DNA-binding domain"/>
    <property type="match status" value="1"/>
</dbReference>
<evidence type="ECO:0000313" key="6">
    <source>
        <dbReference type="Proteomes" id="UP000315389"/>
    </source>
</evidence>
<evidence type="ECO:0000313" key="5">
    <source>
        <dbReference type="EMBL" id="TQL57364.1"/>
    </source>
</evidence>
<comment type="caution">
    <text evidence="5">The sequence shown here is derived from an EMBL/GenBank/DDBJ whole genome shotgun (WGS) entry which is preliminary data.</text>
</comment>
<dbReference type="InterPro" id="IPR011008">
    <property type="entry name" value="Dimeric_a/b-barrel"/>
</dbReference>
<dbReference type="RefSeq" id="WP_142121811.1">
    <property type="nucleotide sequence ID" value="NZ_BAAASV010000002.1"/>
</dbReference>
<sequence length="160" mass="17336">MASRTSEPARPQRSAAEGSVDEIDSAILSALVADGRATLSKLSQETGLSVSAVQSRVQKLERRGVIERYRAVVNHEALGRPISAFVSITPLDYSRQSEIPDKLAEIAGVESCYSIAGAPSYMLLVRTGSPTELEELLNEIHSTVPVSTQTTLILQTYFEE</sequence>
<evidence type="ECO:0000259" key="4">
    <source>
        <dbReference type="PROSITE" id="PS50956"/>
    </source>
</evidence>
<dbReference type="OrthoDB" id="166264at2"/>
<dbReference type="AlphaFoldDB" id="A0A542ZAK3"/>
<dbReference type="SMART" id="SM00344">
    <property type="entry name" value="HTH_ASNC"/>
    <property type="match status" value="1"/>
</dbReference>
<dbReference type="PROSITE" id="PS50956">
    <property type="entry name" value="HTH_ASNC_2"/>
    <property type="match status" value="1"/>
</dbReference>
<keyword evidence="6" id="KW-1185">Reference proteome</keyword>
<evidence type="ECO:0000256" key="2">
    <source>
        <dbReference type="ARBA" id="ARBA00023125"/>
    </source>
</evidence>
<dbReference type="Pfam" id="PF13412">
    <property type="entry name" value="HTH_24"/>
    <property type="match status" value="1"/>
</dbReference>
<dbReference type="InterPro" id="IPR036388">
    <property type="entry name" value="WH-like_DNA-bd_sf"/>
</dbReference>
<dbReference type="SUPFAM" id="SSF54909">
    <property type="entry name" value="Dimeric alpha+beta barrel"/>
    <property type="match status" value="1"/>
</dbReference>
<dbReference type="GO" id="GO:0043200">
    <property type="term" value="P:response to amino acid"/>
    <property type="evidence" value="ECO:0007669"/>
    <property type="project" value="TreeGrafter"/>
</dbReference>
<dbReference type="InterPro" id="IPR019888">
    <property type="entry name" value="Tscrpt_reg_AsnC-like"/>
</dbReference>
<dbReference type="InterPro" id="IPR019887">
    <property type="entry name" value="Tscrpt_reg_AsnC/Lrp_C"/>
</dbReference>
<evidence type="ECO:0000256" key="1">
    <source>
        <dbReference type="ARBA" id="ARBA00023015"/>
    </source>
</evidence>
<accession>A0A542ZAK3</accession>